<reference evidence="1 2" key="1">
    <citation type="submission" date="2020-08" db="EMBL/GenBank/DDBJ databases">
        <title>Genomic Encyclopedia of Type Strains, Phase IV (KMG-IV): sequencing the most valuable type-strain genomes for metagenomic binning, comparative biology and taxonomic classification.</title>
        <authorList>
            <person name="Goeker M."/>
        </authorList>
    </citation>
    <scope>NUCLEOTIDE SEQUENCE [LARGE SCALE GENOMIC DNA]</scope>
    <source>
        <strain evidence="1 2">DSM 100044</strain>
    </source>
</reference>
<proteinExistence type="predicted"/>
<keyword evidence="2" id="KW-1185">Reference proteome</keyword>
<dbReference type="Proteomes" id="UP000546200">
    <property type="component" value="Unassembled WGS sequence"/>
</dbReference>
<dbReference type="EMBL" id="JACIJK010000002">
    <property type="protein sequence ID" value="MBB5714140.1"/>
    <property type="molecule type" value="Genomic_DNA"/>
</dbReference>
<evidence type="ECO:0000313" key="1">
    <source>
        <dbReference type="EMBL" id="MBB5714140.1"/>
    </source>
</evidence>
<protein>
    <submittedName>
        <fullName evidence="1">Uncharacterized protein</fullName>
    </submittedName>
</protein>
<evidence type="ECO:0000313" key="2">
    <source>
        <dbReference type="Proteomes" id="UP000546200"/>
    </source>
</evidence>
<name>A0A7W9ETG4_9SPHN</name>
<accession>A0A7W9ETG4</accession>
<organism evidence="1 2">
    <name type="scientific">Sphingomonas aerophila</name>
    <dbReference type="NCBI Taxonomy" id="1344948"/>
    <lineage>
        <taxon>Bacteria</taxon>
        <taxon>Pseudomonadati</taxon>
        <taxon>Pseudomonadota</taxon>
        <taxon>Alphaproteobacteria</taxon>
        <taxon>Sphingomonadales</taxon>
        <taxon>Sphingomonadaceae</taxon>
        <taxon>Sphingomonas</taxon>
    </lineage>
</organism>
<comment type="caution">
    <text evidence="1">The sequence shown here is derived from an EMBL/GenBank/DDBJ whole genome shotgun (WGS) entry which is preliminary data.</text>
</comment>
<gene>
    <name evidence="1" type="ORF">FHS94_000963</name>
</gene>
<dbReference type="RefSeq" id="WP_184055164.1">
    <property type="nucleotide sequence ID" value="NZ_JACIJK010000002.1"/>
</dbReference>
<dbReference type="AlphaFoldDB" id="A0A7W9ETG4"/>
<sequence length="76" mass="8219">MSQPVSRLTNPFDVARHPTLEPEVKRAILASWASDASAVPDQPALRRPADLGRTVPVDDVLAALRVLDGAPQATWH</sequence>